<dbReference type="Proteomes" id="UP000198582">
    <property type="component" value="Unassembled WGS sequence"/>
</dbReference>
<name>A0A1H8XBV1_9PSEU</name>
<dbReference type="OrthoDB" id="3630149at2"/>
<accession>A0A1H8XBV1</accession>
<gene>
    <name evidence="2" type="ORF">SAMN04489732_1073</name>
</gene>
<protein>
    <submittedName>
        <fullName evidence="2">Uncharacterized protein</fullName>
    </submittedName>
</protein>
<evidence type="ECO:0000313" key="2">
    <source>
        <dbReference type="EMBL" id="SEP37386.1"/>
    </source>
</evidence>
<dbReference type="AlphaFoldDB" id="A0A1H8XBV1"/>
<evidence type="ECO:0000256" key="1">
    <source>
        <dbReference type="SAM" id="MobiDB-lite"/>
    </source>
</evidence>
<dbReference type="RefSeq" id="WP_143086210.1">
    <property type="nucleotide sequence ID" value="NZ_FOEF01000007.1"/>
</dbReference>
<dbReference type="EMBL" id="FOEF01000007">
    <property type="protein sequence ID" value="SEP37386.1"/>
    <property type="molecule type" value="Genomic_DNA"/>
</dbReference>
<sequence length="80" mass="8662">MSTRVLLDPHDPLVACDRCGYTTVHVARVITDSGVVIGKTLVCTSCRHHRRLEAEQRAEEMATAEASRLSADGEPSPGTE</sequence>
<keyword evidence="3" id="KW-1185">Reference proteome</keyword>
<feature type="region of interest" description="Disordered" evidence="1">
    <location>
        <begin position="55"/>
        <end position="80"/>
    </location>
</feature>
<evidence type="ECO:0000313" key="3">
    <source>
        <dbReference type="Proteomes" id="UP000198582"/>
    </source>
</evidence>
<organism evidence="2 3">
    <name type="scientific">Amycolatopsis saalfeldensis</name>
    <dbReference type="NCBI Taxonomy" id="394193"/>
    <lineage>
        <taxon>Bacteria</taxon>
        <taxon>Bacillati</taxon>
        <taxon>Actinomycetota</taxon>
        <taxon>Actinomycetes</taxon>
        <taxon>Pseudonocardiales</taxon>
        <taxon>Pseudonocardiaceae</taxon>
        <taxon>Amycolatopsis</taxon>
    </lineage>
</organism>
<reference evidence="2 3" key="1">
    <citation type="submission" date="2016-10" db="EMBL/GenBank/DDBJ databases">
        <authorList>
            <person name="de Groot N.N."/>
        </authorList>
    </citation>
    <scope>NUCLEOTIDE SEQUENCE [LARGE SCALE GENOMIC DNA]</scope>
    <source>
        <strain evidence="2 3">DSM 44993</strain>
    </source>
</reference>
<proteinExistence type="predicted"/>